<evidence type="ECO:0000313" key="3">
    <source>
        <dbReference type="EMBL" id="GMG24410.1"/>
    </source>
</evidence>
<proteinExistence type="predicted"/>
<name>A0A9W7DEC4_AMBMO</name>
<dbReference type="GO" id="GO:0004672">
    <property type="term" value="F:protein kinase activity"/>
    <property type="evidence" value="ECO:0007669"/>
    <property type="project" value="InterPro"/>
</dbReference>
<dbReference type="Gene3D" id="1.10.510.10">
    <property type="entry name" value="Transferase(Phosphotransferase) domain 1"/>
    <property type="match status" value="1"/>
</dbReference>
<comment type="caution">
    <text evidence="3">The sequence shown here is derived from an EMBL/GenBank/DDBJ whole genome shotgun (WGS) entry which is preliminary data.</text>
</comment>
<organism evidence="3 4">
    <name type="scientific">Ambrosiozyma monospora</name>
    <name type="common">Yeast</name>
    <name type="synonym">Endomycopsis monosporus</name>
    <dbReference type="NCBI Taxonomy" id="43982"/>
    <lineage>
        <taxon>Eukaryota</taxon>
        <taxon>Fungi</taxon>
        <taxon>Dikarya</taxon>
        <taxon>Ascomycota</taxon>
        <taxon>Saccharomycotina</taxon>
        <taxon>Pichiomycetes</taxon>
        <taxon>Pichiales</taxon>
        <taxon>Pichiaceae</taxon>
        <taxon>Ambrosiozyma</taxon>
    </lineage>
</organism>
<dbReference type="EMBL" id="BSXU01001157">
    <property type="protein sequence ID" value="GMG24410.1"/>
    <property type="molecule type" value="Genomic_DNA"/>
</dbReference>
<dbReference type="OrthoDB" id="2687876at2759"/>
<keyword evidence="4" id="KW-1185">Reference proteome</keyword>
<gene>
    <name evidence="3" type="ORF">Amon01_000293100</name>
</gene>
<evidence type="ECO:0000259" key="2">
    <source>
        <dbReference type="PROSITE" id="PS50011"/>
    </source>
</evidence>
<dbReference type="PROSITE" id="PS50011">
    <property type="entry name" value="PROTEIN_KINASE_DOM"/>
    <property type="match status" value="1"/>
</dbReference>
<dbReference type="Proteomes" id="UP001165063">
    <property type="component" value="Unassembled WGS sequence"/>
</dbReference>
<accession>A0A9W7DEC4</accession>
<dbReference type="GO" id="GO:0005524">
    <property type="term" value="F:ATP binding"/>
    <property type="evidence" value="ECO:0007669"/>
    <property type="project" value="InterPro"/>
</dbReference>
<evidence type="ECO:0000313" key="4">
    <source>
        <dbReference type="Proteomes" id="UP001165063"/>
    </source>
</evidence>
<sequence>MSESNSSNSGLSLSDLREAYPKHALHFGSLSDTPIKHALLILRAYLQHAHITHGNTELFFPSADFLKSEIKGPKQLFDAMNKLLNACKTDLSFFGSEFQQTQLDLICCFVHAIYCLPPYEFQWEDDDTFDKVIARLKSPPKTQSSGARVSKSSETALFSPAFVLDDTLHFKTKEMNQNYKEAVMEFLYTSSYVVLHYFIENFPHPPKFTYLTQDNRESKSEILIHHYCQKAIAIVGILEKVPELDTDTQVPFKLPKLTYTVTPDCTFFNTQQQKKAFKTLEVKRASYYKQAIKCLDSKLSLPLTEDLYNKLAHNSPGNPNPLYKKYGNEACRAIRKCFPTFEQLLRQSLATGLTMLDLIDSLYYFPLSLSYQSLNVLNKVVYLNIDRVPVFRIRKEEKGFENMFLSLHANLYKSCIQPSILTEEEREYYTGILTGKVSDDRGNSDNDGDGEGGNDGDGEGGNNKNHKSDNEDKNDGDSNDNSESSGDGTGYKNENEGAYDGDAPMDYCKDIKAGTNDACCEITRHSPVASALSSPEWFDPSSVPGTASTASTEALIGGMSKKNLFYCDPIQDSIGHLNQLASMTLQCCLYHFGVKYSRKFDLHLHDSVVVKCLDLISFPDWKKGRMREYDYAPSLQEVRRNFQNEVVAYQKIWRHNQSCAPDEQINVPKFLFSGEVTGSKKVRLETRNGEARIFCGPYLVLEKLEGNLRYPASVKESEKVEQELKKLAAIGIIHKDVRDSNFLYDENSDKVFVIDFQYVKFEKSE</sequence>
<dbReference type="SUPFAM" id="SSF56112">
    <property type="entry name" value="Protein kinase-like (PK-like)"/>
    <property type="match status" value="1"/>
</dbReference>
<dbReference type="InterPro" id="IPR011009">
    <property type="entry name" value="Kinase-like_dom_sf"/>
</dbReference>
<dbReference type="AlphaFoldDB" id="A0A9W7DEC4"/>
<protein>
    <submittedName>
        <fullName evidence="3">Unnamed protein product</fullName>
    </submittedName>
</protein>
<dbReference type="InterPro" id="IPR000719">
    <property type="entry name" value="Prot_kinase_dom"/>
</dbReference>
<feature type="compositionally biased region" description="Basic and acidic residues" evidence="1">
    <location>
        <begin position="466"/>
        <end position="476"/>
    </location>
</feature>
<feature type="region of interest" description="Disordered" evidence="1">
    <location>
        <begin position="433"/>
        <end position="499"/>
    </location>
</feature>
<reference evidence="3" key="1">
    <citation type="submission" date="2023-04" db="EMBL/GenBank/DDBJ databases">
        <title>Ambrosiozyma monospora NBRC 1965.</title>
        <authorList>
            <person name="Ichikawa N."/>
            <person name="Sato H."/>
            <person name="Tonouchi N."/>
        </authorList>
    </citation>
    <scope>NUCLEOTIDE SEQUENCE</scope>
    <source>
        <strain evidence="3">NBRC 1965</strain>
    </source>
</reference>
<feature type="domain" description="Protein kinase" evidence="2">
    <location>
        <begin position="550"/>
        <end position="765"/>
    </location>
</feature>
<evidence type="ECO:0000256" key="1">
    <source>
        <dbReference type="SAM" id="MobiDB-lite"/>
    </source>
</evidence>
<feature type="compositionally biased region" description="Acidic residues" evidence="1">
    <location>
        <begin position="446"/>
        <end position="458"/>
    </location>
</feature>